<sequence length="252" mass="28607">MKIQIILCCCVALACGPGRAHAGTPPAALQKQVEQNIGMARKSQEKADAWGEKRADMLSRIREQKNTQRWLSHQIRKYTVYMEKQEAVMAELARRKAESEKIRMNLEPFLDELSARLAAFIQEDLPFLPEERAERLRALNAVLDNYHMSLADKARRVFEALQVEASYGTNVEQTEGVIRVNGNTIQVSLFRLGRVALFYQTPDGHQSGWFNRESGQWEPLPGRYGQEIARAMEIAEKKRTPVLLNLPVGSAQ</sequence>
<dbReference type="OrthoDB" id="5880116at2"/>
<dbReference type="Pfam" id="PF11932">
    <property type="entry name" value="DUF3450"/>
    <property type="match status" value="1"/>
</dbReference>
<protein>
    <submittedName>
        <fullName evidence="2">DUF3450 domain-containing protein</fullName>
    </submittedName>
</protein>
<accession>A0A401FZG0</accession>
<dbReference type="RefSeq" id="WP_124329512.1">
    <property type="nucleotide sequence ID" value="NZ_BEXT01000001.1"/>
</dbReference>
<dbReference type="PIRSF" id="PIRSF028069">
    <property type="entry name" value="UCP028069"/>
    <property type="match status" value="1"/>
</dbReference>
<dbReference type="InterPro" id="IPR016866">
    <property type="entry name" value="UCP028069"/>
</dbReference>
<dbReference type="AlphaFoldDB" id="A0A401FZG0"/>
<evidence type="ECO:0000313" key="2">
    <source>
        <dbReference type="EMBL" id="GBC62337.1"/>
    </source>
</evidence>
<evidence type="ECO:0000313" key="3">
    <source>
        <dbReference type="Proteomes" id="UP000288096"/>
    </source>
</evidence>
<gene>
    <name evidence="2" type="ORF">DENIS_3306</name>
</gene>
<reference evidence="3" key="2">
    <citation type="submission" date="2019-01" db="EMBL/GenBank/DDBJ databases">
        <title>Genome sequence of Desulfonema ishimotonii strain Tokyo 01.</title>
        <authorList>
            <person name="Fukui M."/>
        </authorList>
    </citation>
    <scope>NUCLEOTIDE SEQUENCE [LARGE SCALE GENOMIC DNA]</scope>
    <source>
        <strain evidence="3">Tokyo 01</strain>
    </source>
</reference>
<dbReference type="EMBL" id="BEXT01000001">
    <property type="protein sequence ID" value="GBC62337.1"/>
    <property type="molecule type" value="Genomic_DNA"/>
</dbReference>
<dbReference type="PROSITE" id="PS51257">
    <property type="entry name" value="PROKAR_LIPOPROTEIN"/>
    <property type="match status" value="1"/>
</dbReference>
<evidence type="ECO:0000256" key="1">
    <source>
        <dbReference type="SAM" id="SignalP"/>
    </source>
</evidence>
<feature type="chain" id="PRO_5019214367" evidence="1">
    <location>
        <begin position="23"/>
        <end position="252"/>
    </location>
</feature>
<comment type="caution">
    <text evidence="2">The sequence shown here is derived from an EMBL/GenBank/DDBJ whole genome shotgun (WGS) entry which is preliminary data.</text>
</comment>
<dbReference type="Proteomes" id="UP000288096">
    <property type="component" value="Unassembled WGS sequence"/>
</dbReference>
<keyword evidence="1" id="KW-0732">Signal</keyword>
<reference evidence="3" key="1">
    <citation type="submission" date="2017-11" db="EMBL/GenBank/DDBJ databases">
        <authorList>
            <person name="Watanabe M."/>
            <person name="Kojima H."/>
        </authorList>
    </citation>
    <scope>NUCLEOTIDE SEQUENCE [LARGE SCALE GENOMIC DNA]</scope>
    <source>
        <strain evidence="3">Tokyo 01</strain>
    </source>
</reference>
<keyword evidence="3" id="KW-1185">Reference proteome</keyword>
<organism evidence="2 3">
    <name type="scientific">Desulfonema ishimotonii</name>
    <dbReference type="NCBI Taxonomy" id="45657"/>
    <lineage>
        <taxon>Bacteria</taxon>
        <taxon>Pseudomonadati</taxon>
        <taxon>Thermodesulfobacteriota</taxon>
        <taxon>Desulfobacteria</taxon>
        <taxon>Desulfobacterales</taxon>
        <taxon>Desulfococcaceae</taxon>
        <taxon>Desulfonema</taxon>
    </lineage>
</organism>
<name>A0A401FZG0_9BACT</name>
<feature type="signal peptide" evidence="1">
    <location>
        <begin position="1"/>
        <end position="22"/>
    </location>
</feature>
<proteinExistence type="predicted"/>